<reference evidence="1 2" key="1">
    <citation type="submission" date="2019-12" db="EMBL/GenBank/DDBJ databases">
        <title>Strain KN286 was isolated from seawater, which was collected from Caroline Seamount in the tropical western Pacific.</title>
        <authorList>
            <person name="Wang Q."/>
        </authorList>
    </citation>
    <scope>NUCLEOTIDE SEQUENCE [LARGE SCALE GENOMIC DNA]</scope>
    <source>
        <strain evidence="1 2">KN286</strain>
    </source>
</reference>
<protein>
    <submittedName>
        <fullName evidence="1">Uncharacterized protein</fullName>
    </submittedName>
</protein>
<name>A0A6B0TJP8_9RHOB</name>
<organism evidence="1 2">
    <name type="scientific">Oceanomicrobium pacificus</name>
    <dbReference type="NCBI Taxonomy" id="2692916"/>
    <lineage>
        <taxon>Bacteria</taxon>
        <taxon>Pseudomonadati</taxon>
        <taxon>Pseudomonadota</taxon>
        <taxon>Alphaproteobacteria</taxon>
        <taxon>Rhodobacterales</taxon>
        <taxon>Paracoccaceae</taxon>
        <taxon>Oceanomicrobium</taxon>
    </lineage>
</organism>
<evidence type="ECO:0000313" key="1">
    <source>
        <dbReference type="EMBL" id="MXU64086.1"/>
    </source>
</evidence>
<dbReference type="EMBL" id="WUWG01000001">
    <property type="protein sequence ID" value="MXU64086.1"/>
    <property type="molecule type" value="Genomic_DNA"/>
</dbReference>
<accession>A0A6B0TJP8</accession>
<keyword evidence="2" id="KW-1185">Reference proteome</keyword>
<evidence type="ECO:0000313" key="2">
    <source>
        <dbReference type="Proteomes" id="UP000436016"/>
    </source>
</evidence>
<comment type="caution">
    <text evidence="1">The sequence shown here is derived from an EMBL/GenBank/DDBJ whole genome shotgun (WGS) entry which is preliminary data.</text>
</comment>
<gene>
    <name evidence="1" type="ORF">GSH16_01405</name>
</gene>
<proteinExistence type="predicted"/>
<dbReference type="Proteomes" id="UP000436016">
    <property type="component" value="Unassembled WGS sequence"/>
</dbReference>
<sequence length="257" mass="28878">MSGAVRPPRSGAGMARRRKSRFEQFFSLNQHRRRRGAAGVAVPEGDFAELKHKIVEAGAPAQTRGSVKDLREHLDNLRREFSGRSELEYEHARLIVLIRRGADLAGNVARFEALWAAETDFLCDSLNLRWLVSATDTFADHATDPLDRSIALTGSVLVNTVKMAESERYLTHGADAEVDPARVEHLQTELVPLPDGLSVFTVGTDDTLRNLRWRIDALPAGHSPTAIVQTMFARLQEVDSVFARFRALHWRDRTGWW</sequence>
<dbReference type="AlphaFoldDB" id="A0A6B0TJP8"/>